<dbReference type="Proteomes" id="UP000298745">
    <property type="component" value="Chromosome"/>
</dbReference>
<dbReference type="InterPro" id="IPR019874">
    <property type="entry name" value="RF_methyltr_PrmC"/>
</dbReference>
<evidence type="ECO:0000256" key="1">
    <source>
        <dbReference type="ARBA" id="ARBA00022603"/>
    </source>
</evidence>
<accession>A0A4D6Y3C4</accession>
<dbReference type="InterPro" id="IPR029063">
    <property type="entry name" value="SAM-dependent_MTases_sf"/>
</dbReference>
<feature type="binding site" evidence="5">
    <location>
        <begin position="181"/>
        <end position="184"/>
    </location>
    <ligand>
        <name>substrate</name>
    </ligand>
</feature>
<keyword evidence="1 5" id="KW-0489">Methyltransferase</keyword>
<evidence type="ECO:0000259" key="6">
    <source>
        <dbReference type="Pfam" id="PF13847"/>
    </source>
</evidence>
<dbReference type="InterPro" id="IPR025714">
    <property type="entry name" value="Methyltranfer_dom"/>
</dbReference>
<reference evidence="8 9" key="1">
    <citation type="submission" date="2018-12" db="EMBL/GenBank/DDBJ databases">
        <authorList>
            <person name="Chong R.A."/>
        </authorList>
    </citation>
    <scope>NUCLEOTIDE SEQUENCE [LARGE SCALE GENOMIC DNA]</scope>
    <source>
        <strain evidence="8 9">Msa</strain>
    </source>
</reference>
<dbReference type="InterPro" id="IPR004556">
    <property type="entry name" value="HemK-like"/>
</dbReference>
<organism evidence="8 9">
    <name type="scientific">Buchnera aphidicola</name>
    <name type="common">Macrosiphoniella sanborni</name>
    <dbReference type="NCBI Taxonomy" id="1241865"/>
    <lineage>
        <taxon>Bacteria</taxon>
        <taxon>Pseudomonadati</taxon>
        <taxon>Pseudomonadota</taxon>
        <taxon>Gammaproteobacteria</taxon>
        <taxon>Enterobacterales</taxon>
        <taxon>Erwiniaceae</taxon>
        <taxon>Buchnera</taxon>
    </lineage>
</organism>
<evidence type="ECO:0000256" key="2">
    <source>
        <dbReference type="ARBA" id="ARBA00022679"/>
    </source>
</evidence>
<evidence type="ECO:0000256" key="5">
    <source>
        <dbReference type="HAMAP-Rule" id="MF_02126"/>
    </source>
</evidence>
<dbReference type="Gene3D" id="1.10.8.10">
    <property type="entry name" value="DNA helicase RuvA subunit, C-terminal domain"/>
    <property type="match status" value="1"/>
</dbReference>
<dbReference type="OrthoDB" id="9800643at2"/>
<dbReference type="RefSeq" id="WP_158362395.1">
    <property type="nucleotide sequence ID" value="NZ_CP034864.1"/>
</dbReference>
<comment type="similarity">
    <text evidence="5">Belongs to the protein N5-glutamine methyltransferase family. PrmC subfamily.</text>
</comment>
<dbReference type="NCBIfam" id="TIGR00536">
    <property type="entry name" value="hemK_fam"/>
    <property type="match status" value="1"/>
</dbReference>
<dbReference type="GO" id="GO:0102559">
    <property type="term" value="F:peptide chain release factor N(5)-glutamine methyltransferase activity"/>
    <property type="evidence" value="ECO:0007669"/>
    <property type="project" value="UniProtKB-EC"/>
</dbReference>
<dbReference type="PANTHER" id="PTHR18895:SF74">
    <property type="entry name" value="MTRF1L RELEASE FACTOR GLUTAMINE METHYLTRANSFERASE"/>
    <property type="match status" value="1"/>
</dbReference>
<dbReference type="PANTHER" id="PTHR18895">
    <property type="entry name" value="HEMK METHYLTRANSFERASE"/>
    <property type="match status" value="1"/>
</dbReference>
<sequence>MNIKHWINHTIKKLYFSENPQYEARLLLSYVSEYDYSFIMKSDDILLTRKQHKLLNSLINRRSLGEPIAYIIEEKEFWSLSLRVSCDTLIPRPDTEILVEQALSKIQNNFSILDLGTGSGAIALALASMCSDCEIIGVDKSKKALKIACINAFKLNFKNVFFHYSNWFSNINKKFNIIISNPPYISTKEIKLLKKDIFFEPFNALIADQDGLSEIKKIIKKARYYLFFGGWLLIEHGWKQKLSVQNLFKKYNFSEVQSYQDYGGNDRVTIGKNIIK</sequence>
<dbReference type="Pfam" id="PF13847">
    <property type="entry name" value="Methyltransf_31"/>
    <property type="match status" value="1"/>
</dbReference>
<name>A0A4D6Y3C4_9GAMM</name>
<proteinExistence type="inferred from homology"/>
<keyword evidence="2 5" id="KW-0808">Transferase</keyword>
<dbReference type="Gene3D" id="3.40.50.150">
    <property type="entry name" value="Vaccinia Virus protein VP39"/>
    <property type="match status" value="1"/>
</dbReference>
<evidence type="ECO:0000313" key="8">
    <source>
        <dbReference type="EMBL" id="QCI23727.1"/>
    </source>
</evidence>
<dbReference type="InterPro" id="IPR050320">
    <property type="entry name" value="N5-glutamine_MTase"/>
</dbReference>
<feature type="binding site" evidence="5">
    <location>
        <position position="181"/>
    </location>
    <ligand>
        <name>S-adenosyl-L-methionine</name>
        <dbReference type="ChEBI" id="CHEBI:59789"/>
    </ligand>
</feature>
<dbReference type="HAMAP" id="MF_02126">
    <property type="entry name" value="RF_methyltr_PrmC"/>
    <property type="match status" value="1"/>
</dbReference>
<feature type="domain" description="Release factor glutamine methyltransferase N-terminal" evidence="7">
    <location>
        <begin position="6"/>
        <end position="72"/>
    </location>
</feature>
<evidence type="ECO:0000256" key="4">
    <source>
        <dbReference type="ARBA" id="ARBA00048391"/>
    </source>
</evidence>
<evidence type="ECO:0000256" key="3">
    <source>
        <dbReference type="ARBA" id="ARBA00022691"/>
    </source>
</evidence>
<dbReference type="PROSITE" id="PS00092">
    <property type="entry name" value="N6_MTASE"/>
    <property type="match status" value="1"/>
</dbReference>
<dbReference type="FunFam" id="3.40.50.150:FF:000053">
    <property type="entry name" value="Release factor glutamine methyltransferase"/>
    <property type="match status" value="1"/>
</dbReference>
<dbReference type="NCBIfam" id="TIGR03534">
    <property type="entry name" value="RF_mod_PrmC"/>
    <property type="match status" value="1"/>
</dbReference>
<dbReference type="EMBL" id="CP034864">
    <property type="protein sequence ID" value="QCI23727.1"/>
    <property type="molecule type" value="Genomic_DNA"/>
</dbReference>
<comment type="function">
    <text evidence="5">Methylates the class 1 translation termination release factors RF1/PrfA and RF2/PrfB on the glutamine residue of the universally conserved GGQ motif.</text>
</comment>
<feature type="domain" description="Methyltransferase" evidence="6">
    <location>
        <begin position="108"/>
        <end position="238"/>
    </location>
</feature>
<evidence type="ECO:0000259" key="7">
    <source>
        <dbReference type="Pfam" id="PF17827"/>
    </source>
</evidence>
<dbReference type="GO" id="GO:0032259">
    <property type="term" value="P:methylation"/>
    <property type="evidence" value="ECO:0007669"/>
    <property type="project" value="UniProtKB-KW"/>
</dbReference>
<evidence type="ECO:0000313" key="9">
    <source>
        <dbReference type="Proteomes" id="UP000298745"/>
    </source>
</evidence>
<gene>
    <name evidence="5 8" type="primary">prmC</name>
    <name evidence="8" type="ORF">D9V74_00805</name>
</gene>
<comment type="catalytic activity">
    <reaction evidence="4 5">
        <text>L-glutaminyl-[peptide chain release factor] + S-adenosyl-L-methionine = N(5)-methyl-L-glutaminyl-[peptide chain release factor] + S-adenosyl-L-homocysteine + H(+)</text>
        <dbReference type="Rhea" id="RHEA:42896"/>
        <dbReference type="Rhea" id="RHEA-COMP:10271"/>
        <dbReference type="Rhea" id="RHEA-COMP:10272"/>
        <dbReference type="ChEBI" id="CHEBI:15378"/>
        <dbReference type="ChEBI" id="CHEBI:30011"/>
        <dbReference type="ChEBI" id="CHEBI:57856"/>
        <dbReference type="ChEBI" id="CHEBI:59789"/>
        <dbReference type="ChEBI" id="CHEBI:61891"/>
        <dbReference type="EC" id="2.1.1.297"/>
    </reaction>
</comment>
<feature type="binding site" evidence="5">
    <location>
        <position position="139"/>
    </location>
    <ligand>
        <name>S-adenosyl-L-methionine</name>
        <dbReference type="ChEBI" id="CHEBI:59789"/>
    </ligand>
</feature>
<dbReference type="Pfam" id="PF17827">
    <property type="entry name" value="PrmC_N"/>
    <property type="match status" value="1"/>
</dbReference>
<dbReference type="AlphaFoldDB" id="A0A4D6Y3C4"/>
<keyword evidence="3 5" id="KW-0949">S-adenosyl-L-methionine</keyword>
<reference evidence="8 9" key="2">
    <citation type="submission" date="2019-05" db="EMBL/GenBank/DDBJ databases">
        <title>Genome evolution of the obligate endosymbiont Buchnera aphidicola.</title>
        <authorList>
            <person name="Moran N.A."/>
        </authorList>
    </citation>
    <scope>NUCLEOTIDE SEQUENCE [LARGE SCALE GENOMIC DNA]</scope>
    <source>
        <strain evidence="8 9">Msa</strain>
    </source>
</reference>
<dbReference type="SUPFAM" id="SSF53335">
    <property type="entry name" value="S-adenosyl-L-methionine-dependent methyltransferases"/>
    <property type="match status" value="1"/>
</dbReference>
<dbReference type="CDD" id="cd02440">
    <property type="entry name" value="AdoMet_MTases"/>
    <property type="match status" value="1"/>
</dbReference>
<dbReference type="EC" id="2.1.1.297" evidence="5"/>
<feature type="binding site" evidence="5">
    <location>
        <position position="167"/>
    </location>
    <ligand>
        <name>S-adenosyl-L-methionine</name>
        <dbReference type="ChEBI" id="CHEBI:59789"/>
    </ligand>
</feature>
<feature type="binding site" evidence="5">
    <location>
        <begin position="116"/>
        <end position="120"/>
    </location>
    <ligand>
        <name>S-adenosyl-L-methionine</name>
        <dbReference type="ChEBI" id="CHEBI:59789"/>
    </ligand>
</feature>
<dbReference type="InterPro" id="IPR040758">
    <property type="entry name" value="PrmC_N"/>
</dbReference>
<protein>
    <recommendedName>
        <fullName evidence="5">Release factor glutamine methyltransferase</fullName>
        <shortName evidence="5">RF MTase</shortName>
        <ecNumber evidence="5">2.1.1.297</ecNumber>
    </recommendedName>
    <alternativeName>
        <fullName evidence="5">N5-glutamine methyltransferase PrmC</fullName>
    </alternativeName>
    <alternativeName>
        <fullName evidence="5">Protein-(glutamine-N5) MTase PrmC</fullName>
    </alternativeName>
    <alternativeName>
        <fullName evidence="5">Protein-glutamine N-methyltransferase PrmC</fullName>
    </alternativeName>
</protein>
<dbReference type="GO" id="GO:0003676">
    <property type="term" value="F:nucleic acid binding"/>
    <property type="evidence" value="ECO:0007669"/>
    <property type="project" value="InterPro"/>
</dbReference>
<dbReference type="InterPro" id="IPR002052">
    <property type="entry name" value="DNA_methylase_N6_adenine_CS"/>
</dbReference>